<dbReference type="GO" id="GO:0016987">
    <property type="term" value="F:sigma factor activity"/>
    <property type="evidence" value="ECO:0007669"/>
    <property type="project" value="UniProtKB-KW"/>
</dbReference>
<name>A0A369Q1T7_9SPHI</name>
<proteinExistence type="inferred from homology"/>
<keyword evidence="3" id="KW-0731">Sigma factor</keyword>
<evidence type="ECO:0000313" key="8">
    <source>
        <dbReference type="Proteomes" id="UP000253961"/>
    </source>
</evidence>
<keyword evidence="2" id="KW-0805">Transcription regulation</keyword>
<evidence type="ECO:0000259" key="6">
    <source>
        <dbReference type="Pfam" id="PF08281"/>
    </source>
</evidence>
<dbReference type="PANTHER" id="PTHR43133:SF46">
    <property type="entry name" value="RNA POLYMERASE SIGMA-70 FACTOR ECF SUBFAMILY"/>
    <property type="match status" value="1"/>
</dbReference>
<dbReference type="Pfam" id="PF08281">
    <property type="entry name" value="Sigma70_r4_2"/>
    <property type="match status" value="1"/>
</dbReference>
<dbReference type="GO" id="GO:0003677">
    <property type="term" value="F:DNA binding"/>
    <property type="evidence" value="ECO:0007669"/>
    <property type="project" value="InterPro"/>
</dbReference>
<protein>
    <recommendedName>
        <fullName evidence="9">RNA polymerase sigma-70 factor</fullName>
    </recommendedName>
</protein>
<dbReference type="InterPro" id="IPR039425">
    <property type="entry name" value="RNA_pol_sigma-70-like"/>
</dbReference>
<evidence type="ECO:0000256" key="2">
    <source>
        <dbReference type="ARBA" id="ARBA00023015"/>
    </source>
</evidence>
<dbReference type="InterPro" id="IPR013324">
    <property type="entry name" value="RNA_pol_sigma_r3/r4-like"/>
</dbReference>
<dbReference type="InterPro" id="IPR014284">
    <property type="entry name" value="RNA_pol_sigma-70_dom"/>
</dbReference>
<dbReference type="InterPro" id="IPR036388">
    <property type="entry name" value="WH-like_DNA-bd_sf"/>
</dbReference>
<organism evidence="7 8">
    <name type="scientific">Pedobacter chinensis</name>
    <dbReference type="NCBI Taxonomy" id="2282421"/>
    <lineage>
        <taxon>Bacteria</taxon>
        <taxon>Pseudomonadati</taxon>
        <taxon>Bacteroidota</taxon>
        <taxon>Sphingobacteriia</taxon>
        <taxon>Sphingobacteriales</taxon>
        <taxon>Sphingobacteriaceae</taxon>
        <taxon>Pedobacter</taxon>
    </lineage>
</organism>
<dbReference type="AlphaFoldDB" id="A0A369Q1T7"/>
<dbReference type="GO" id="GO:0006352">
    <property type="term" value="P:DNA-templated transcription initiation"/>
    <property type="evidence" value="ECO:0007669"/>
    <property type="project" value="InterPro"/>
</dbReference>
<reference evidence="7 8" key="1">
    <citation type="submission" date="2018-07" db="EMBL/GenBank/DDBJ databases">
        <title>Pedobacter sp. nov., isolated from soil.</title>
        <authorList>
            <person name="Zhou L.Y."/>
            <person name="Du Z.J."/>
        </authorList>
    </citation>
    <scope>NUCLEOTIDE SEQUENCE [LARGE SCALE GENOMIC DNA]</scope>
    <source>
        <strain evidence="7 8">JDX94</strain>
    </source>
</reference>
<dbReference type="InterPro" id="IPR007627">
    <property type="entry name" value="RNA_pol_sigma70_r2"/>
</dbReference>
<gene>
    <name evidence="7" type="ORF">DU508_06825</name>
</gene>
<keyword evidence="4" id="KW-0804">Transcription</keyword>
<evidence type="ECO:0000259" key="5">
    <source>
        <dbReference type="Pfam" id="PF04542"/>
    </source>
</evidence>
<dbReference type="Proteomes" id="UP000253961">
    <property type="component" value="Unassembled WGS sequence"/>
</dbReference>
<dbReference type="PRINTS" id="PR00038">
    <property type="entry name" value="HTHLUXR"/>
</dbReference>
<feature type="domain" description="RNA polymerase sigma-70 region 2" evidence="5">
    <location>
        <begin position="22"/>
        <end position="85"/>
    </location>
</feature>
<dbReference type="InterPro" id="IPR013325">
    <property type="entry name" value="RNA_pol_sigma_r2"/>
</dbReference>
<dbReference type="SUPFAM" id="SSF88946">
    <property type="entry name" value="Sigma2 domain of RNA polymerase sigma factors"/>
    <property type="match status" value="1"/>
</dbReference>
<dbReference type="EMBL" id="QPKV01000003">
    <property type="protein sequence ID" value="RDC56909.1"/>
    <property type="molecule type" value="Genomic_DNA"/>
</dbReference>
<feature type="domain" description="RNA polymerase sigma factor 70 region 4 type 2" evidence="6">
    <location>
        <begin position="115"/>
        <end position="167"/>
    </location>
</feature>
<dbReference type="NCBIfam" id="TIGR02937">
    <property type="entry name" value="sigma70-ECF"/>
    <property type="match status" value="1"/>
</dbReference>
<dbReference type="Gene3D" id="1.10.10.10">
    <property type="entry name" value="Winged helix-like DNA-binding domain superfamily/Winged helix DNA-binding domain"/>
    <property type="match status" value="1"/>
</dbReference>
<dbReference type="Pfam" id="PF04542">
    <property type="entry name" value="Sigma70_r2"/>
    <property type="match status" value="1"/>
</dbReference>
<evidence type="ECO:0008006" key="9">
    <source>
        <dbReference type="Google" id="ProtNLM"/>
    </source>
</evidence>
<evidence type="ECO:0000256" key="3">
    <source>
        <dbReference type="ARBA" id="ARBA00023082"/>
    </source>
</evidence>
<comment type="caution">
    <text evidence="7">The sequence shown here is derived from an EMBL/GenBank/DDBJ whole genome shotgun (WGS) entry which is preliminary data.</text>
</comment>
<keyword evidence="8" id="KW-1185">Reference proteome</keyword>
<dbReference type="InterPro" id="IPR000792">
    <property type="entry name" value="Tscrpt_reg_LuxR_C"/>
</dbReference>
<dbReference type="PANTHER" id="PTHR43133">
    <property type="entry name" value="RNA POLYMERASE ECF-TYPE SIGMA FACTO"/>
    <property type="match status" value="1"/>
</dbReference>
<evidence type="ECO:0000256" key="4">
    <source>
        <dbReference type="ARBA" id="ARBA00023163"/>
    </source>
</evidence>
<comment type="similarity">
    <text evidence="1">Belongs to the sigma-70 factor family. ECF subfamily.</text>
</comment>
<dbReference type="InterPro" id="IPR013249">
    <property type="entry name" value="RNA_pol_sigma70_r4_t2"/>
</dbReference>
<dbReference type="Gene3D" id="1.10.1740.10">
    <property type="match status" value="1"/>
</dbReference>
<evidence type="ECO:0000256" key="1">
    <source>
        <dbReference type="ARBA" id="ARBA00010641"/>
    </source>
</evidence>
<dbReference type="CDD" id="cd06171">
    <property type="entry name" value="Sigma70_r4"/>
    <property type="match status" value="1"/>
</dbReference>
<dbReference type="SUPFAM" id="SSF88659">
    <property type="entry name" value="Sigma3 and sigma4 domains of RNA polymerase sigma factors"/>
    <property type="match status" value="1"/>
</dbReference>
<accession>A0A369Q1T7</accession>
<sequence length="184" mass="21637">MRVSNYIQNIREGDHISFEIVFKLWHRKVYAYFFKKTASESQAEELTQLAFIKLWRFKHTLTEELPLDVQLFKIAKTTLLDYFKKILNDERNLKVYHQELVKSSEEVAELYEAKQQLEVVLNCLPPTRKQVFVLSRLHGYSYKEIAEQLSISPRTVEKHISLAVKQLNGYAYAPALIVLLGFLK</sequence>
<evidence type="ECO:0000313" key="7">
    <source>
        <dbReference type="EMBL" id="RDC56909.1"/>
    </source>
</evidence>